<dbReference type="InterPro" id="IPR044068">
    <property type="entry name" value="CB"/>
</dbReference>
<evidence type="ECO:0000313" key="5">
    <source>
        <dbReference type="EMBL" id="UZP76291.1"/>
    </source>
</evidence>
<dbReference type="InterPro" id="IPR010998">
    <property type="entry name" value="Integrase_recombinase_N"/>
</dbReference>
<protein>
    <recommendedName>
        <fullName evidence="4">Core-binding (CB) domain-containing protein</fullName>
    </recommendedName>
</protein>
<gene>
    <name evidence="5" type="ORF">MF626_07195</name>
</gene>
<evidence type="ECO:0000256" key="1">
    <source>
        <dbReference type="ARBA" id="ARBA00023125"/>
    </source>
</evidence>
<reference evidence="5" key="1">
    <citation type="submission" date="2022-11" db="EMBL/GenBank/DDBJ databases">
        <authorList>
            <person name="Vasilchenko N.G."/>
            <person name="Prazdnova E.V."/>
            <person name="Gorovtsov A.V."/>
            <person name="Chistyakov V.A."/>
            <person name="Pak M.L."/>
        </authorList>
    </citation>
    <scope>NUCLEOTIDE SEQUENCE</scope>
    <source>
        <strain evidence="5">R 4.5</strain>
    </source>
</reference>
<dbReference type="EMBL" id="CP097770">
    <property type="protein sequence ID" value="UZP76291.1"/>
    <property type="molecule type" value="Genomic_DNA"/>
</dbReference>
<feature type="region of interest" description="Disordered" evidence="3">
    <location>
        <begin position="181"/>
        <end position="202"/>
    </location>
</feature>
<accession>A0AAE9PSY1</accession>
<dbReference type="Gene3D" id="1.10.150.130">
    <property type="match status" value="1"/>
</dbReference>
<dbReference type="SUPFAM" id="SSF56349">
    <property type="entry name" value="DNA breaking-rejoining enzymes"/>
    <property type="match status" value="1"/>
</dbReference>
<sequence>MKKKGSSTKRKLPTNVRERDGKYSYRYYIPTTKFIEGEEKKSSKEMESPRFDTIQEAVDFGILIEAKKIQKKLKYTDDLTVRTWSQTWLKAYIMEREPAGNTIKNREYGLRVLLKQFGGFSIVDVSVSQYQDFLYKLKEDGKSRSTITTIHTAASLMFEHAKRKGLIEFDPTADAVIPKEKKTARKIGEKNKSSPNFSRRTN</sequence>
<feature type="compositionally biased region" description="Polar residues" evidence="3">
    <location>
        <begin position="193"/>
        <end position="202"/>
    </location>
</feature>
<feature type="domain" description="Core-binding (CB)" evidence="4">
    <location>
        <begin position="79"/>
        <end position="162"/>
    </location>
</feature>
<organism evidence="5">
    <name type="scientific">Paenibacillus polymyxa</name>
    <name type="common">Bacillus polymyxa</name>
    <dbReference type="NCBI Taxonomy" id="1406"/>
    <lineage>
        <taxon>Bacteria</taxon>
        <taxon>Bacillati</taxon>
        <taxon>Bacillota</taxon>
        <taxon>Bacilli</taxon>
        <taxon>Bacillales</taxon>
        <taxon>Paenibacillaceae</taxon>
        <taxon>Paenibacillus</taxon>
    </lineage>
</organism>
<dbReference type="InterPro" id="IPR011010">
    <property type="entry name" value="DNA_brk_join_enz"/>
</dbReference>
<proteinExistence type="predicted"/>
<name>A0AAE9PSY1_PAEPO</name>
<keyword evidence="1 2" id="KW-0238">DNA-binding</keyword>
<evidence type="ECO:0000256" key="3">
    <source>
        <dbReference type="SAM" id="MobiDB-lite"/>
    </source>
</evidence>
<dbReference type="GO" id="GO:0003677">
    <property type="term" value="F:DNA binding"/>
    <property type="evidence" value="ECO:0007669"/>
    <property type="project" value="UniProtKB-UniRule"/>
</dbReference>
<dbReference type="AlphaFoldDB" id="A0AAE9PSY1"/>
<evidence type="ECO:0000259" key="4">
    <source>
        <dbReference type="PROSITE" id="PS51900"/>
    </source>
</evidence>
<dbReference type="PROSITE" id="PS51900">
    <property type="entry name" value="CB"/>
    <property type="match status" value="1"/>
</dbReference>
<feature type="compositionally biased region" description="Basic and acidic residues" evidence="3">
    <location>
        <begin position="181"/>
        <end position="192"/>
    </location>
</feature>
<evidence type="ECO:0000256" key="2">
    <source>
        <dbReference type="PROSITE-ProRule" id="PRU01248"/>
    </source>
</evidence>